<dbReference type="PANTHER" id="PTHR36933:SF1">
    <property type="entry name" value="SLL0788 PROTEIN"/>
    <property type="match status" value="1"/>
</dbReference>
<reference evidence="3 4" key="1">
    <citation type="submission" date="2024-02" db="EMBL/GenBank/DDBJ databases">
        <authorList>
            <person name="Chen Y."/>
            <person name="Shah S."/>
            <person name="Dougan E. K."/>
            <person name="Thang M."/>
            <person name="Chan C."/>
        </authorList>
    </citation>
    <scope>NUCLEOTIDE SEQUENCE [LARGE SCALE GENOMIC DNA]</scope>
</reference>
<evidence type="ECO:0000313" key="3">
    <source>
        <dbReference type="EMBL" id="CAK9012802.1"/>
    </source>
</evidence>
<dbReference type="InterPro" id="IPR012347">
    <property type="entry name" value="Ferritin-like"/>
</dbReference>
<feature type="signal peptide" evidence="2">
    <location>
        <begin position="1"/>
        <end position="22"/>
    </location>
</feature>
<keyword evidence="1" id="KW-1133">Transmembrane helix</keyword>
<proteinExistence type="predicted"/>
<organism evidence="3 4">
    <name type="scientific">Durusdinium trenchii</name>
    <dbReference type="NCBI Taxonomy" id="1381693"/>
    <lineage>
        <taxon>Eukaryota</taxon>
        <taxon>Sar</taxon>
        <taxon>Alveolata</taxon>
        <taxon>Dinophyceae</taxon>
        <taxon>Suessiales</taxon>
        <taxon>Symbiodiniaceae</taxon>
        <taxon>Durusdinium</taxon>
    </lineage>
</organism>
<keyword evidence="1" id="KW-0812">Transmembrane</keyword>
<sequence>MGWLETSIKLLTASAIVVGASAIADEDLCLGNCTGTIGVDYACTFYFRMNIFAGETGYYEVDGCEGTQPTLGMIAGVEYTFDQTDPTNWFHPLGFAYGPDGVYGDEPELEKGVVPPNGTACDELTPCQYPQYKLNGVELCDDPGNCADDDFGLDQYEGVYFSGGRDDWIAEGNFTVDVTITDDNTTELFYFCHIHNKMSGRIKVLEEDGSTQKDPVDYKAIPYDYHVISEFDEICGTHNVSQFQDGEGCPEMTFFCEDNLDSFHQCMLAIDCAMHVEMRVSGNSNPVVTFMHQMIAHHRNAVNMAKILLRFNPPQLKCGTAYDGRRLSTGSEHEFCNDGNTDGGTPAITLLWDIINTQNQQITFMRAWLDDNSEAPDDYCEAPEDFPWALVGGVVGAFAVSALSVGMLAFWRISALKAQIGQGKVIA</sequence>
<keyword evidence="1" id="KW-0472">Membrane</keyword>
<dbReference type="EMBL" id="CAXAMM010006940">
    <property type="protein sequence ID" value="CAK9012802.1"/>
    <property type="molecule type" value="Genomic_DNA"/>
</dbReference>
<protein>
    <submittedName>
        <fullName evidence="3">Uncharacterized protein</fullName>
    </submittedName>
</protein>
<gene>
    <name evidence="3" type="ORF">SCF082_LOCUS11658</name>
</gene>
<feature type="chain" id="PRO_5045162406" evidence="2">
    <location>
        <begin position="23"/>
        <end position="427"/>
    </location>
</feature>
<keyword evidence="2" id="KW-0732">Signal</keyword>
<evidence type="ECO:0000313" key="4">
    <source>
        <dbReference type="Proteomes" id="UP001642464"/>
    </source>
</evidence>
<feature type="transmembrane region" description="Helical" evidence="1">
    <location>
        <begin position="386"/>
        <end position="411"/>
    </location>
</feature>
<keyword evidence="4" id="KW-1185">Reference proteome</keyword>
<comment type="caution">
    <text evidence="3">The sequence shown here is derived from an EMBL/GenBank/DDBJ whole genome shotgun (WGS) entry which is preliminary data.</text>
</comment>
<evidence type="ECO:0000256" key="2">
    <source>
        <dbReference type="SAM" id="SignalP"/>
    </source>
</evidence>
<dbReference type="PANTHER" id="PTHR36933">
    <property type="entry name" value="SLL0788 PROTEIN"/>
    <property type="match status" value="1"/>
</dbReference>
<dbReference type="Proteomes" id="UP001642464">
    <property type="component" value="Unassembled WGS sequence"/>
</dbReference>
<dbReference type="Gene3D" id="1.20.1260.10">
    <property type="match status" value="1"/>
</dbReference>
<name>A0ABP0JF07_9DINO</name>
<accession>A0ABP0JF07</accession>
<evidence type="ECO:0000256" key="1">
    <source>
        <dbReference type="SAM" id="Phobius"/>
    </source>
</evidence>